<feature type="region of interest" description="Disordered" evidence="1">
    <location>
        <begin position="21"/>
        <end position="50"/>
    </location>
</feature>
<dbReference type="OrthoDB" id="7376577at2"/>
<proteinExistence type="predicted"/>
<accession>A0A4R4D7U3</accession>
<comment type="caution">
    <text evidence="2">The sequence shown here is derived from an EMBL/GenBank/DDBJ whole genome shotgun (WGS) entry which is preliminary data.</text>
</comment>
<organism evidence="2 3">
    <name type="scientific">Roseicella aquatilis</name>
    <dbReference type="NCBI Taxonomy" id="2527868"/>
    <lineage>
        <taxon>Bacteria</taxon>
        <taxon>Pseudomonadati</taxon>
        <taxon>Pseudomonadota</taxon>
        <taxon>Alphaproteobacteria</taxon>
        <taxon>Acetobacterales</taxon>
        <taxon>Roseomonadaceae</taxon>
        <taxon>Roseicella</taxon>
    </lineage>
</organism>
<evidence type="ECO:0000256" key="1">
    <source>
        <dbReference type="SAM" id="MobiDB-lite"/>
    </source>
</evidence>
<protein>
    <submittedName>
        <fullName evidence="2">Uncharacterized protein</fullName>
    </submittedName>
</protein>
<dbReference type="RefSeq" id="WP_132294248.1">
    <property type="nucleotide sequence ID" value="NZ_SKBM01000025.1"/>
</dbReference>
<dbReference type="Proteomes" id="UP000295023">
    <property type="component" value="Unassembled WGS sequence"/>
</dbReference>
<name>A0A4R4D7U3_9PROT</name>
<gene>
    <name evidence="2" type="ORF">EXY23_21050</name>
</gene>
<reference evidence="2 3" key="1">
    <citation type="submission" date="2019-03" db="EMBL/GenBank/DDBJ databases">
        <title>Paracraurococcus aquatilis NE82 genome sequence.</title>
        <authorList>
            <person name="Zhao Y."/>
            <person name="Du Z."/>
        </authorList>
    </citation>
    <scope>NUCLEOTIDE SEQUENCE [LARGE SCALE GENOMIC DNA]</scope>
    <source>
        <strain evidence="2 3">NE82</strain>
    </source>
</reference>
<dbReference type="EMBL" id="SKBM01000025">
    <property type="protein sequence ID" value="TCZ55816.1"/>
    <property type="molecule type" value="Genomic_DNA"/>
</dbReference>
<evidence type="ECO:0000313" key="2">
    <source>
        <dbReference type="EMBL" id="TCZ55816.1"/>
    </source>
</evidence>
<evidence type="ECO:0000313" key="3">
    <source>
        <dbReference type="Proteomes" id="UP000295023"/>
    </source>
</evidence>
<keyword evidence="3" id="KW-1185">Reference proteome</keyword>
<sequence length="103" mass="11086">MAKRQLGGAGGSKLGQLAISSAETSAADRPAIKRETVGRRRNHTVRLSGTEESRLQRLVARVSEEAGRPIKDSDLLRGLLVLGEKADARALVDAVRHARSDMD</sequence>
<dbReference type="AlphaFoldDB" id="A0A4R4D7U3"/>